<evidence type="ECO:0000256" key="7">
    <source>
        <dbReference type="ARBA" id="ARBA00022729"/>
    </source>
</evidence>
<dbReference type="AlphaFoldDB" id="A0A212TB09"/>
<name>A0A212TB09_9BURK</name>
<dbReference type="Pfam" id="PF00593">
    <property type="entry name" value="TonB_dep_Rec_b-barrel"/>
    <property type="match status" value="1"/>
</dbReference>
<dbReference type="OrthoDB" id="9760620at2"/>
<sequence>MKKTYLATAVAALFATSITSAIAADTLLDDVVVSSSRSEQRSFDAPASIQSVNREVIQDSGPQVNMSEALNKVPGVVALNRQNYAQDLQISIRGFGARTAFGVRGVRIIADGIPATIPDGQGQSSTVSLTSTDRIEVLRGPLAQLYGNSAGGVIQTFTREAPEKPELMAQGHFGSYDTYRTDWQYADKIGQFGLVADYSTFKTDGFRQNSQTERNQFNGKLTYQHNDQTKIDVIANIFDMPYAYDPAGLSQADAMATPEKSNNTARQRKIIKQSQIGTVLTHSLDGVSKITARLYGGNRENTHYNAATAWVGLDRDYYGLGISYSTKSKVLGKETAWIVGFDFDKSTEVNQAGSSTNGEKTSTLTRNEDRLAQNRDFYAQASMQLNEKWSMLGGARSTEVKLSSSGLGGYTGAPIGSLGDVSFNATNPVLGLTFHAQDNMNIYANYGRGVETPTLAEMSYDSSLNNTFNTNLKASKSDHYEAGMKWLPNNRSRLDVAAFYVKSSDEIITATSSSGKTAFTNSPGGTTRKGLELAYQNQFVPAMKFNFTGTLIDAEFNDGFTYSSFGTKTVSAGNKIPGIPNGMMLSSLQWSSTDFNRNKYRQILGTLATLEWFAAGELHGRDTNDQIYKAGGYSGYNFRLAHRLDVNRITWTAYTQANNLTDKKYMGSVIVGNSTPFEPAPGRNWMVGLNATARF</sequence>
<accession>A0A212TB09</accession>
<keyword evidence="13 14" id="KW-0998">Cell outer membrane</keyword>
<keyword evidence="20" id="KW-1185">Reference proteome</keyword>
<keyword evidence="11 14" id="KW-0472">Membrane</keyword>
<dbReference type="Pfam" id="PF07715">
    <property type="entry name" value="Plug"/>
    <property type="match status" value="1"/>
</dbReference>
<evidence type="ECO:0000313" key="19">
    <source>
        <dbReference type="EMBL" id="SNC63006.1"/>
    </source>
</evidence>
<comment type="subcellular location">
    <subcellularLocation>
        <location evidence="1 14">Cell outer membrane</location>
        <topology evidence="1 14">Multi-pass membrane protein</topology>
    </subcellularLocation>
</comment>
<reference evidence="19 20" key="1">
    <citation type="submission" date="2017-06" db="EMBL/GenBank/DDBJ databases">
        <authorList>
            <person name="Kim H.J."/>
            <person name="Triplett B.A."/>
        </authorList>
    </citation>
    <scope>NUCLEOTIDE SEQUENCE [LARGE SCALE GENOMIC DNA]</scope>
    <source>
        <strain evidence="19 20">MWH-VicM1</strain>
    </source>
</reference>
<dbReference type="CDD" id="cd01347">
    <property type="entry name" value="ligand_gated_channel"/>
    <property type="match status" value="1"/>
</dbReference>
<evidence type="ECO:0000256" key="2">
    <source>
        <dbReference type="ARBA" id="ARBA00009810"/>
    </source>
</evidence>
<dbReference type="InterPro" id="IPR037066">
    <property type="entry name" value="Plug_dom_sf"/>
</dbReference>
<dbReference type="InterPro" id="IPR012910">
    <property type="entry name" value="Plug_dom"/>
</dbReference>
<keyword evidence="5" id="KW-0410">Iron transport</keyword>
<evidence type="ECO:0000256" key="1">
    <source>
        <dbReference type="ARBA" id="ARBA00004571"/>
    </source>
</evidence>
<evidence type="ECO:0000256" key="10">
    <source>
        <dbReference type="ARBA" id="ARBA00023077"/>
    </source>
</evidence>
<evidence type="ECO:0000313" key="20">
    <source>
        <dbReference type="Proteomes" id="UP000197215"/>
    </source>
</evidence>
<keyword evidence="3 14" id="KW-0813">Transport</keyword>
<keyword evidence="8" id="KW-0408">Iron</keyword>
<feature type="domain" description="TonB-dependent receptor-like beta-barrel" evidence="17">
    <location>
        <begin position="174"/>
        <end position="660"/>
    </location>
</feature>
<protein>
    <submittedName>
        <fullName evidence="19">Iron complex outermembrane recepter protein</fullName>
    </submittedName>
</protein>
<evidence type="ECO:0000256" key="14">
    <source>
        <dbReference type="PROSITE-ProRule" id="PRU01360"/>
    </source>
</evidence>
<comment type="similarity">
    <text evidence="2 14 15">Belongs to the TonB-dependent receptor family.</text>
</comment>
<dbReference type="RefSeq" id="WP_088812662.1">
    <property type="nucleotide sequence ID" value="NZ_FYEX01000001.1"/>
</dbReference>
<evidence type="ECO:0000256" key="15">
    <source>
        <dbReference type="RuleBase" id="RU003357"/>
    </source>
</evidence>
<evidence type="ECO:0000256" key="12">
    <source>
        <dbReference type="ARBA" id="ARBA00023170"/>
    </source>
</evidence>
<evidence type="ECO:0000259" key="17">
    <source>
        <dbReference type="Pfam" id="PF00593"/>
    </source>
</evidence>
<keyword evidence="4 14" id="KW-1134">Transmembrane beta strand</keyword>
<evidence type="ECO:0000256" key="6">
    <source>
        <dbReference type="ARBA" id="ARBA00022692"/>
    </source>
</evidence>
<organism evidence="19 20">
    <name type="scientific">Polynucleobacter victoriensis</name>
    <dbReference type="NCBI Taxonomy" id="2049319"/>
    <lineage>
        <taxon>Bacteria</taxon>
        <taxon>Pseudomonadati</taxon>
        <taxon>Pseudomonadota</taxon>
        <taxon>Betaproteobacteria</taxon>
        <taxon>Burkholderiales</taxon>
        <taxon>Burkholderiaceae</taxon>
        <taxon>Polynucleobacter</taxon>
    </lineage>
</organism>
<dbReference type="GO" id="GO:0009279">
    <property type="term" value="C:cell outer membrane"/>
    <property type="evidence" value="ECO:0007669"/>
    <property type="project" value="UniProtKB-SubCell"/>
</dbReference>
<feature type="signal peptide" evidence="16">
    <location>
        <begin position="1"/>
        <end position="23"/>
    </location>
</feature>
<dbReference type="Gene3D" id="2.40.170.20">
    <property type="entry name" value="TonB-dependent receptor, beta-barrel domain"/>
    <property type="match status" value="1"/>
</dbReference>
<dbReference type="EMBL" id="FYEX01000001">
    <property type="protein sequence ID" value="SNC63006.1"/>
    <property type="molecule type" value="Genomic_DNA"/>
</dbReference>
<keyword evidence="7 16" id="KW-0732">Signal</keyword>
<proteinExistence type="inferred from homology"/>
<evidence type="ECO:0000256" key="16">
    <source>
        <dbReference type="SAM" id="SignalP"/>
    </source>
</evidence>
<feature type="chain" id="PRO_5013256523" evidence="16">
    <location>
        <begin position="24"/>
        <end position="695"/>
    </location>
</feature>
<evidence type="ECO:0000256" key="8">
    <source>
        <dbReference type="ARBA" id="ARBA00023004"/>
    </source>
</evidence>
<evidence type="ECO:0000256" key="5">
    <source>
        <dbReference type="ARBA" id="ARBA00022496"/>
    </source>
</evidence>
<keyword evidence="6 14" id="KW-0812">Transmembrane</keyword>
<dbReference type="InterPro" id="IPR039426">
    <property type="entry name" value="TonB-dep_rcpt-like"/>
</dbReference>
<dbReference type="InterPro" id="IPR000531">
    <property type="entry name" value="Beta-barrel_TonB"/>
</dbReference>
<dbReference type="GO" id="GO:0015344">
    <property type="term" value="F:siderophore uptake transmembrane transporter activity"/>
    <property type="evidence" value="ECO:0007669"/>
    <property type="project" value="TreeGrafter"/>
</dbReference>
<dbReference type="Gene3D" id="2.170.130.10">
    <property type="entry name" value="TonB-dependent receptor, plug domain"/>
    <property type="match status" value="1"/>
</dbReference>
<gene>
    <name evidence="19" type="ORF">SAMN06295916_0792</name>
</gene>
<dbReference type="PANTHER" id="PTHR32552">
    <property type="entry name" value="FERRICHROME IRON RECEPTOR-RELATED"/>
    <property type="match status" value="1"/>
</dbReference>
<dbReference type="PANTHER" id="PTHR32552:SF68">
    <property type="entry name" value="FERRICHROME OUTER MEMBRANE TRANSPORTER_PHAGE RECEPTOR"/>
    <property type="match status" value="1"/>
</dbReference>
<dbReference type="SUPFAM" id="SSF56935">
    <property type="entry name" value="Porins"/>
    <property type="match status" value="1"/>
</dbReference>
<evidence type="ECO:0000256" key="11">
    <source>
        <dbReference type="ARBA" id="ARBA00023136"/>
    </source>
</evidence>
<keyword evidence="12" id="KW-0675">Receptor</keyword>
<evidence type="ECO:0000259" key="18">
    <source>
        <dbReference type="Pfam" id="PF07715"/>
    </source>
</evidence>
<evidence type="ECO:0000256" key="13">
    <source>
        <dbReference type="ARBA" id="ARBA00023237"/>
    </source>
</evidence>
<feature type="domain" description="TonB-dependent receptor plug" evidence="18">
    <location>
        <begin position="43"/>
        <end position="153"/>
    </location>
</feature>
<dbReference type="PROSITE" id="PS52016">
    <property type="entry name" value="TONB_DEPENDENT_REC_3"/>
    <property type="match status" value="1"/>
</dbReference>
<keyword evidence="10 15" id="KW-0798">TonB box</keyword>
<dbReference type="InterPro" id="IPR036942">
    <property type="entry name" value="Beta-barrel_TonB_sf"/>
</dbReference>
<evidence type="ECO:0000256" key="3">
    <source>
        <dbReference type="ARBA" id="ARBA00022448"/>
    </source>
</evidence>
<evidence type="ECO:0000256" key="4">
    <source>
        <dbReference type="ARBA" id="ARBA00022452"/>
    </source>
</evidence>
<keyword evidence="9" id="KW-0406">Ion transport</keyword>
<dbReference type="Proteomes" id="UP000197215">
    <property type="component" value="Unassembled WGS sequence"/>
</dbReference>
<evidence type="ECO:0000256" key="9">
    <source>
        <dbReference type="ARBA" id="ARBA00023065"/>
    </source>
</evidence>